<dbReference type="PANTHER" id="PTHR23333:SF20">
    <property type="entry name" value="NSFL1 COFACTOR P47"/>
    <property type="match status" value="1"/>
</dbReference>
<dbReference type="GO" id="GO:0031468">
    <property type="term" value="P:nuclear membrane reassembly"/>
    <property type="evidence" value="ECO:0007669"/>
    <property type="project" value="TreeGrafter"/>
</dbReference>
<organism evidence="3 4">
    <name type="scientific">Oesophagostomum dentatum</name>
    <name type="common">Nodular worm</name>
    <dbReference type="NCBI Taxonomy" id="61180"/>
    <lineage>
        <taxon>Eukaryota</taxon>
        <taxon>Metazoa</taxon>
        <taxon>Ecdysozoa</taxon>
        <taxon>Nematoda</taxon>
        <taxon>Chromadorea</taxon>
        <taxon>Rhabditida</taxon>
        <taxon>Rhabditina</taxon>
        <taxon>Rhabditomorpha</taxon>
        <taxon>Strongyloidea</taxon>
        <taxon>Strongylidae</taxon>
        <taxon>Oesophagostomum</taxon>
    </lineage>
</organism>
<evidence type="ECO:0000259" key="2">
    <source>
        <dbReference type="PROSITE" id="PS51399"/>
    </source>
</evidence>
<dbReference type="GO" id="GO:0043130">
    <property type="term" value="F:ubiquitin binding"/>
    <property type="evidence" value="ECO:0007669"/>
    <property type="project" value="TreeGrafter"/>
</dbReference>
<dbReference type="GO" id="GO:0005829">
    <property type="term" value="C:cytosol"/>
    <property type="evidence" value="ECO:0007669"/>
    <property type="project" value="TreeGrafter"/>
</dbReference>
<proteinExistence type="predicted"/>
<protein>
    <recommendedName>
        <fullName evidence="2">SEP domain-containing protein</fullName>
    </recommendedName>
</protein>
<evidence type="ECO:0000313" key="3">
    <source>
        <dbReference type="EMBL" id="KHJ97511.1"/>
    </source>
</evidence>
<dbReference type="InterPro" id="IPR012989">
    <property type="entry name" value="SEP_domain"/>
</dbReference>
<dbReference type="InterPro" id="IPR036241">
    <property type="entry name" value="NSFL1C_SEP_dom_sf"/>
</dbReference>
<dbReference type="PANTHER" id="PTHR23333">
    <property type="entry name" value="UBX DOMAIN CONTAINING PROTEIN"/>
    <property type="match status" value="1"/>
</dbReference>
<sequence>LKCSYHFSGQQVLGPERPNRGSPSNIAERVFDAARQHGAEVLDTSSESQPHVRPRFRGGGVRLGDSSSSPHLPVEDLSSDESDTNQADEVVVYVYMWRNGFSVEDGPLRAFDDPANEPFIESITQGYV</sequence>
<dbReference type="AlphaFoldDB" id="A0A0B1TN30"/>
<accession>A0A0B1TN30</accession>
<evidence type="ECO:0000256" key="1">
    <source>
        <dbReference type="SAM" id="MobiDB-lite"/>
    </source>
</evidence>
<dbReference type="PROSITE" id="PS51399">
    <property type="entry name" value="SEP"/>
    <property type="match status" value="1"/>
</dbReference>
<dbReference type="SUPFAM" id="SSF102848">
    <property type="entry name" value="NSFL1 (p97 ATPase) cofactor p47, SEP domain"/>
    <property type="match status" value="1"/>
</dbReference>
<feature type="non-terminal residue" evidence="3">
    <location>
        <position position="1"/>
    </location>
</feature>
<reference evidence="3 4" key="1">
    <citation type="submission" date="2014-03" db="EMBL/GenBank/DDBJ databases">
        <title>Draft genome of the hookworm Oesophagostomum dentatum.</title>
        <authorList>
            <person name="Mitreva M."/>
        </authorList>
    </citation>
    <scope>NUCLEOTIDE SEQUENCE [LARGE SCALE GENOMIC DNA]</scope>
    <source>
        <strain evidence="3 4">OD-Hann</strain>
    </source>
</reference>
<dbReference type="Gene3D" id="3.30.420.210">
    <property type="entry name" value="SEP domain"/>
    <property type="match status" value="1"/>
</dbReference>
<dbReference type="Proteomes" id="UP000053660">
    <property type="component" value="Unassembled WGS sequence"/>
</dbReference>
<dbReference type="GO" id="GO:0005634">
    <property type="term" value="C:nucleus"/>
    <property type="evidence" value="ECO:0007669"/>
    <property type="project" value="TreeGrafter"/>
</dbReference>
<gene>
    <name evidence="3" type="ORF">OESDEN_02499</name>
</gene>
<feature type="domain" description="SEP" evidence="2">
    <location>
        <begin position="89"/>
        <end position="128"/>
    </location>
</feature>
<feature type="region of interest" description="Disordered" evidence="1">
    <location>
        <begin position="1"/>
        <end position="24"/>
    </location>
</feature>
<dbReference type="Pfam" id="PF08059">
    <property type="entry name" value="SEP"/>
    <property type="match status" value="1"/>
</dbReference>
<dbReference type="GO" id="GO:0043161">
    <property type="term" value="P:proteasome-mediated ubiquitin-dependent protein catabolic process"/>
    <property type="evidence" value="ECO:0007669"/>
    <property type="project" value="TreeGrafter"/>
</dbReference>
<dbReference type="GO" id="GO:0061025">
    <property type="term" value="P:membrane fusion"/>
    <property type="evidence" value="ECO:0007669"/>
    <property type="project" value="TreeGrafter"/>
</dbReference>
<dbReference type="EMBL" id="KN549442">
    <property type="protein sequence ID" value="KHJ97511.1"/>
    <property type="molecule type" value="Genomic_DNA"/>
</dbReference>
<keyword evidence="4" id="KW-1185">Reference proteome</keyword>
<dbReference type="OrthoDB" id="274641at2759"/>
<name>A0A0B1TN30_OESDE</name>
<dbReference type="GO" id="GO:0007030">
    <property type="term" value="P:Golgi organization"/>
    <property type="evidence" value="ECO:0007669"/>
    <property type="project" value="TreeGrafter"/>
</dbReference>
<feature type="region of interest" description="Disordered" evidence="1">
    <location>
        <begin position="41"/>
        <end position="85"/>
    </location>
</feature>
<dbReference type="GO" id="GO:0000045">
    <property type="term" value="P:autophagosome assembly"/>
    <property type="evidence" value="ECO:0007669"/>
    <property type="project" value="TreeGrafter"/>
</dbReference>
<evidence type="ECO:0000313" key="4">
    <source>
        <dbReference type="Proteomes" id="UP000053660"/>
    </source>
</evidence>